<reference evidence="2 3" key="1">
    <citation type="submission" date="2017-03" db="EMBL/GenBank/DDBJ databases">
        <authorList>
            <person name="Afonso C.L."/>
            <person name="Miller P.J."/>
            <person name="Scott M.A."/>
            <person name="Spackman E."/>
            <person name="Goraichik I."/>
            <person name="Dimitrov K.M."/>
            <person name="Suarez D.L."/>
            <person name="Swayne D.E."/>
        </authorList>
    </citation>
    <scope>NUCLEOTIDE SEQUENCE [LARGE SCALE GENOMIC DNA]</scope>
    <source>
        <strain evidence="2 3">CECT 7023</strain>
    </source>
</reference>
<evidence type="ECO:0000313" key="2">
    <source>
        <dbReference type="EMBL" id="SLN61698.1"/>
    </source>
</evidence>
<evidence type="ECO:0000313" key="3">
    <source>
        <dbReference type="Proteomes" id="UP000193900"/>
    </source>
</evidence>
<keyword evidence="3" id="KW-1185">Reference proteome</keyword>
<feature type="compositionally biased region" description="Low complexity" evidence="1">
    <location>
        <begin position="24"/>
        <end position="33"/>
    </location>
</feature>
<name>A0A1Y5TGV7_9RHOB</name>
<evidence type="ECO:0000256" key="1">
    <source>
        <dbReference type="SAM" id="MobiDB-lite"/>
    </source>
</evidence>
<proteinExistence type="predicted"/>
<feature type="region of interest" description="Disordered" evidence="1">
    <location>
        <begin position="1"/>
        <end position="102"/>
    </location>
</feature>
<protein>
    <submittedName>
        <fullName evidence="2">Uncharacterized protein</fullName>
    </submittedName>
</protein>
<dbReference type="EMBL" id="FWFZ01000015">
    <property type="protein sequence ID" value="SLN61698.1"/>
    <property type="molecule type" value="Genomic_DNA"/>
</dbReference>
<gene>
    <name evidence="2" type="ORF">ROA7023_02881</name>
</gene>
<organism evidence="2 3">
    <name type="scientific">Roseisalinus antarcticus</name>
    <dbReference type="NCBI Taxonomy" id="254357"/>
    <lineage>
        <taxon>Bacteria</taxon>
        <taxon>Pseudomonadati</taxon>
        <taxon>Pseudomonadota</taxon>
        <taxon>Alphaproteobacteria</taxon>
        <taxon>Rhodobacterales</taxon>
        <taxon>Roseobacteraceae</taxon>
        <taxon>Roseisalinus</taxon>
    </lineage>
</organism>
<dbReference type="AlphaFoldDB" id="A0A1Y5TGV7"/>
<dbReference type="Proteomes" id="UP000193900">
    <property type="component" value="Unassembled WGS sequence"/>
</dbReference>
<accession>A0A1Y5TGV7</accession>
<sequence>MQSPGAGPAPKLKGCRNVSKFGTLSRSRSGLSRHPADPLPSTYRAGPRACRREIVHPPSNPPASGSREAAAFRKASMKPMPPPGWSRTWNDRTPPGFRTRCISTRPARRSGTRFRTRADVTMSTLSSSGGRVWAVAVSKRTLGPVTVLRAWATKSSDASVARIELGACPCRMAEVRAPDPQTISSQSAACFGASQSRNSLAINRLHRPLSCSWLCPARLESRSECVGIVETPPSEQVRGAKNRGAVCRTTPLVRRQVRVGRGRRLRTGRCMGRLRRSSVTGRIGSADRLTAGRVDGTRRFDGPFNGAR</sequence>